<dbReference type="Proteomes" id="UP000813018">
    <property type="component" value="Unassembled WGS sequence"/>
</dbReference>
<name>A0ABS7CQ86_9BACT</name>
<evidence type="ECO:0000313" key="1">
    <source>
        <dbReference type="EMBL" id="MBW7465995.1"/>
    </source>
</evidence>
<evidence type="ECO:0000313" key="2">
    <source>
        <dbReference type="Proteomes" id="UP000813018"/>
    </source>
</evidence>
<accession>A0ABS7CQ86</accession>
<reference evidence="1 2" key="1">
    <citation type="journal article" date="2016" name="Int. J. Syst. Evol. Microbiol.">
        <title>Pontibacter aydingkolensis sp. nov., isolated from soil of a salt lake.</title>
        <authorList>
            <person name="Osman G."/>
            <person name="Zhang T."/>
            <person name="Lou K."/>
            <person name="Gao Y."/>
            <person name="Chang W."/>
            <person name="Lin Q."/>
            <person name="Yang H.M."/>
            <person name="Huo X.D."/>
            <person name="Wang N."/>
        </authorList>
    </citation>
    <scope>NUCLEOTIDE SEQUENCE [LARGE SCALE GENOMIC DNA]</scope>
    <source>
        <strain evidence="1 2">KACC 19255</strain>
    </source>
</reference>
<keyword evidence="2" id="KW-1185">Reference proteome</keyword>
<proteinExistence type="predicted"/>
<protein>
    <submittedName>
        <fullName evidence="1">Uncharacterized protein</fullName>
    </submittedName>
</protein>
<organism evidence="1 2">
    <name type="scientific">Pontibacter aydingkolensis</name>
    <dbReference type="NCBI Taxonomy" id="1911536"/>
    <lineage>
        <taxon>Bacteria</taxon>
        <taxon>Pseudomonadati</taxon>
        <taxon>Bacteroidota</taxon>
        <taxon>Cytophagia</taxon>
        <taxon>Cytophagales</taxon>
        <taxon>Hymenobacteraceae</taxon>
        <taxon>Pontibacter</taxon>
    </lineage>
</organism>
<dbReference type="RefSeq" id="WP_219875888.1">
    <property type="nucleotide sequence ID" value="NZ_JAHYXK010000002.1"/>
</dbReference>
<dbReference type="EMBL" id="JAHYXK010000002">
    <property type="protein sequence ID" value="MBW7465995.1"/>
    <property type="molecule type" value="Genomic_DNA"/>
</dbReference>
<sequence length="850" mass="99660">MGNRSSLIDIYQGFLSENVKEFLKNESEIVDIIHKILCESFFKGKEEDKLIKLAKELAYHYRHGKVHQNNFISLVVPYYNESTEVIIRDYFILFSVLENIYKQMVNAKELDWKQHERFMLFDPFMGDNTFLHYSRSEDNQLVFGQDEIFVETDQFIPLFLEREVSGASKTERATLGWLFFPIVKLAREAGIDFPIVFDLISNKTLILTSKKNPITRHSQICCNDSVEGFLYDVVNNSSSFQSLIHILDKTKPSSIIQIEWPYHRFDESRYERVLEPKYYLEIKLKKRFNPNLVKEFGSGLMLLPGELTSLDRFYDYSNIDELLYVVKTKEFLEIVSKLDYLKETWENLKGDSYDRPFPVKWLTLLNTGKTLNYWERSYENTFPSVPATVQREVKAIISIVLKENWLDELILKFIEEDHKVLYVLLPRGRKYKSINRDLQEYLSQCLEHVQIIYIEHYDLLYGSFSGTLWILDTSLSILFSIPKKEGTKVIIPIPDFHFALRLLYKKVQMLKMTNDVLLGNETNSSLRRTLLTNEQNSSLNGIYNNILQLLLKEAREKSKFYRPEAATATTEYVEVYEDEDEEVYEEEAEQEFYATRRAAVSVNEIDFSKPLQITLNDGTQEFINPLERILINHRCNFINAYARELKPGDVFAKCKNVLSSLEETDDFLKSWTKFPYAVNEWKKKLKDLENSLGNVYERLSRLIGPGFIQPQYFESIWLNPNSSIKLPLKRQHWDALCIILNIDNKDCNRAWIAVKSEQKIEDSRWRAIKNSLLNVLAENGYLGQLYNMEAMKETVLILDREPYFKEKGIETRDVAEILLDDLIHALSNTAEFKKVEEIISSNITEELNAI</sequence>
<gene>
    <name evidence="1" type="ORF">K0O23_02875</name>
</gene>
<comment type="caution">
    <text evidence="1">The sequence shown here is derived from an EMBL/GenBank/DDBJ whole genome shotgun (WGS) entry which is preliminary data.</text>
</comment>